<dbReference type="Proteomes" id="UP000784880">
    <property type="component" value="Unassembled WGS sequence"/>
</dbReference>
<proteinExistence type="predicted"/>
<feature type="chain" id="PRO_5045129148" evidence="2">
    <location>
        <begin position="22"/>
        <end position="218"/>
    </location>
</feature>
<feature type="region of interest" description="Disordered" evidence="1">
    <location>
        <begin position="26"/>
        <end position="78"/>
    </location>
</feature>
<evidence type="ECO:0000313" key="4">
    <source>
        <dbReference type="EMBL" id="MBU9714613.1"/>
    </source>
</evidence>
<evidence type="ECO:0000256" key="1">
    <source>
        <dbReference type="SAM" id="MobiDB-lite"/>
    </source>
</evidence>
<keyword evidence="2" id="KW-0732">Signal</keyword>
<dbReference type="Pfam" id="PF10646">
    <property type="entry name" value="Germane"/>
    <property type="match status" value="1"/>
</dbReference>
<dbReference type="InterPro" id="IPR019606">
    <property type="entry name" value="GerMN"/>
</dbReference>
<feature type="domain" description="GerMN" evidence="3">
    <location>
        <begin position="111"/>
        <end position="197"/>
    </location>
</feature>
<feature type="compositionally biased region" description="Acidic residues" evidence="1">
    <location>
        <begin position="29"/>
        <end position="77"/>
    </location>
</feature>
<organism evidence="4 5">
    <name type="scientific">Evansella tamaricis</name>
    <dbReference type="NCBI Taxonomy" id="2069301"/>
    <lineage>
        <taxon>Bacteria</taxon>
        <taxon>Bacillati</taxon>
        <taxon>Bacillota</taxon>
        <taxon>Bacilli</taxon>
        <taxon>Bacillales</taxon>
        <taxon>Bacillaceae</taxon>
        <taxon>Evansella</taxon>
    </lineage>
</organism>
<dbReference type="PROSITE" id="PS51257">
    <property type="entry name" value="PROKAR_LIPOPROTEIN"/>
    <property type="match status" value="1"/>
</dbReference>
<comment type="caution">
    <text evidence="4">The sequence shown here is derived from an EMBL/GenBank/DDBJ whole genome shotgun (WGS) entry which is preliminary data.</text>
</comment>
<protein>
    <submittedName>
        <fullName evidence="4">GerMN domain-containing protein</fullName>
    </submittedName>
</protein>
<reference evidence="4 5" key="1">
    <citation type="submission" date="2021-06" db="EMBL/GenBank/DDBJ databases">
        <title>Bacillus sp. RD4P76, an endophyte from a halophyte.</title>
        <authorList>
            <person name="Sun J.-Q."/>
        </authorList>
    </citation>
    <scope>NUCLEOTIDE SEQUENCE [LARGE SCALE GENOMIC DNA]</scope>
    <source>
        <strain evidence="4 5">CGMCC 1.15917</strain>
    </source>
</reference>
<accession>A0ABS6JLT5</accession>
<gene>
    <name evidence="4" type="ORF">KS419_22980</name>
</gene>
<keyword evidence="5" id="KW-1185">Reference proteome</keyword>
<dbReference type="EMBL" id="JAHQCS010000181">
    <property type="protein sequence ID" value="MBU9714613.1"/>
    <property type="molecule type" value="Genomic_DNA"/>
</dbReference>
<sequence>MIKLKWVLLSLCTLLFLAACGQGESDITSGEDDATNGTEVEEQNDSDHNEEEVSEAEESQPADDEGTEEDTGTDEEIATVSNVELYFADKDLMEIFRVTTDLSVPKDETGAMTVYELWLSGPTKENLVSLVPETTIVQSVTFEEDTAFVSFNPHILDANLGSYGELMLVEQIAMLAHQFGYGKTQILVEGEVPENFLGHMDVSEPIEAKNPEDYSLAE</sequence>
<evidence type="ECO:0000256" key="2">
    <source>
        <dbReference type="SAM" id="SignalP"/>
    </source>
</evidence>
<evidence type="ECO:0000313" key="5">
    <source>
        <dbReference type="Proteomes" id="UP000784880"/>
    </source>
</evidence>
<evidence type="ECO:0000259" key="3">
    <source>
        <dbReference type="SMART" id="SM00909"/>
    </source>
</evidence>
<name>A0ABS6JLT5_9BACI</name>
<dbReference type="SMART" id="SM00909">
    <property type="entry name" value="Germane"/>
    <property type="match status" value="1"/>
</dbReference>
<feature type="signal peptide" evidence="2">
    <location>
        <begin position="1"/>
        <end position="21"/>
    </location>
</feature>
<dbReference type="RefSeq" id="WP_217069319.1">
    <property type="nucleotide sequence ID" value="NZ_JAHQCS010000181.1"/>
</dbReference>